<dbReference type="AlphaFoldDB" id="A0A4R6UFA3"/>
<dbReference type="GO" id="GO:0009252">
    <property type="term" value="P:peptidoglycan biosynthetic process"/>
    <property type="evidence" value="ECO:0007669"/>
    <property type="project" value="UniProtKB-UniRule"/>
</dbReference>
<dbReference type="PROSITE" id="PS00924">
    <property type="entry name" value="ASP_GLU_RACEMASE_2"/>
    <property type="match status" value="1"/>
</dbReference>
<dbReference type="GO" id="GO:0071555">
    <property type="term" value="P:cell wall organization"/>
    <property type="evidence" value="ECO:0007669"/>
    <property type="project" value="UniProtKB-KW"/>
</dbReference>
<feature type="active site" description="Proton donor/acceptor" evidence="7">
    <location>
        <position position="185"/>
    </location>
</feature>
<dbReference type="SUPFAM" id="SSF53681">
    <property type="entry name" value="Aspartate/glutamate racemase"/>
    <property type="match status" value="2"/>
</dbReference>
<keyword evidence="9" id="KW-1185">Reference proteome</keyword>
<comment type="similarity">
    <text evidence="7">Belongs to the aspartate/glutamate racemases family.</text>
</comment>
<comment type="catalytic activity">
    <reaction evidence="1 7">
        <text>L-glutamate = D-glutamate</text>
        <dbReference type="Rhea" id="RHEA:12813"/>
        <dbReference type="ChEBI" id="CHEBI:29985"/>
        <dbReference type="ChEBI" id="CHEBI:29986"/>
        <dbReference type="EC" id="5.1.1.3"/>
    </reaction>
</comment>
<evidence type="ECO:0000256" key="2">
    <source>
        <dbReference type="ARBA" id="ARBA00013090"/>
    </source>
</evidence>
<dbReference type="UniPathway" id="UPA00219"/>
<feature type="binding site" evidence="7">
    <location>
        <begin position="186"/>
        <end position="187"/>
    </location>
    <ligand>
        <name>substrate</name>
    </ligand>
</feature>
<keyword evidence="5 7" id="KW-0413">Isomerase</keyword>
<evidence type="ECO:0000313" key="8">
    <source>
        <dbReference type="EMBL" id="TDQ44616.1"/>
    </source>
</evidence>
<dbReference type="InterPro" id="IPR001920">
    <property type="entry name" value="Asp/Glu_race"/>
</dbReference>
<proteinExistence type="inferred from homology"/>
<evidence type="ECO:0000256" key="6">
    <source>
        <dbReference type="ARBA" id="ARBA00023316"/>
    </source>
</evidence>
<gene>
    <name evidence="7" type="primary">murI</name>
    <name evidence="8" type="ORF">EV696_12318</name>
</gene>
<feature type="binding site" evidence="7">
    <location>
        <begin position="41"/>
        <end position="42"/>
    </location>
    <ligand>
        <name>substrate</name>
    </ligand>
</feature>
<dbReference type="OrthoDB" id="9801055at2"/>
<dbReference type="PANTHER" id="PTHR21198:SF2">
    <property type="entry name" value="GLUTAMATE RACEMASE"/>
    <property type="match status" value="1"/>
</dbReference>
<dbReference type="HAMAP" id="MF_00258">
    <property type="entry name" value="Glu_racemase"/>
    <property type="match status" value="1"/>
</dbReference>
<evidence type="ECO:0000256" key="3">
    <source>
        <dbReference type="ARBA" id="ARBA00022960"/>
    </source>
</evidence>
<dbReference type="EMBL" id="SNYM01000023">
    <property type="protein sequence ID" value="TDQ44616.1"/>
    <property type="molecule type" value="Genomic_DNA"/>
</dbReference>
<accession>A0A4R6UFA3</accession>
<dbReference type="GO" id="GO:0008360">
    <property type="term" value="P:regulation of cell shape"/>
    <property type="evidence" value="ECO:0007669"/>
    <property type="project" value="UniProtKB-KW"/>
</dbReference>
<evidence type="ECO:0000256" key="1">
    <source>
        <dbReference type="ARBA" id="ARBA00001602"/>
    </source>
</evidence>
<dbReference type="RefSeq" id="WP_133593071.1">
    <property type="nucleotide sequence ID" value="NZ_CP037953.1"/>
</dbReference>
<dbReference type="InterPro" id="IPR033134">
    <property type="entry name" value="Asp/Glu_racemase_AS_2"/>
</dbReference>
<name>A0A4R6UFA3_9GAMM</name>
<dbReference type="InterPro" id="IPR018187">
    <property type="entry name" value="Asp/Glu_racemase_AS_1"/>
</dbReference>
<evidence type="ECO:0000313" key="9">
    <source>
        <dbReference type="Proteomes" id="UP000295375"/>
    </source>
</evidence>
<feature type="active site" description="Proton donor/acceptor" evidence="7">
    <location>
        <position position="73"/>
    </location>
</feature>
<organism evidence="8 9">
    <name type="scientific">Permianibacter aggregans</name>
    <dbReference type="NCBI Taxonomy" id="1510150"/>
    <lineage>
        <taxon>Bacteria</taxon>
        <taxon>Pseudomonadati</taxon>
        <taxon>Pseudomonadota</taxon>
        <taxon>Gammaproteobacteria</taxon>
        <taxon>Pseudomonadales</taxon>
        <taxon>Pseudomonadaceae</taxon>
        <taxon>Permianibacter</taxon>
    </lineage>
</organism>
<keyword evidence="3 7" id="KW-0133">Cell shape</keyword>
<dbReference type="InterPro" id="IPR015942">
    <property type="entry name" value="Asp/Glu/hydantoin_racemase"/>
</dbReference>
<sequence>MPGPVLVFDSGVGGLSVFDAIRIRLPALPISFACDNAGFPYGPREESDLIQRVETVITRLIEHSQPSMIVIACNTASTLALEHLRARFALPFVGVVPAIKPAAQISQNKVIGLLATPGTIKRAYTQKLIDDFASDCQIIRHGSTALVRMAEQRLRLQPIDLTLLKLELAVFEQAQPHPDTIVLACTHFPLLLEQLNTALSYPVRWVDSGEAIARRVEQLLPTLKPSDNKAFCVWMTADDDNARQLWPSLQARGLTTLEFVHV</sequence>
<keyword evidence="4 7" id="KW-0573">Peptidoglycan synthesis</keyword>
<keyword evidence="6 7" id="KW-0961">Cell wall biogenesis/degradation</keyword>
<dbReference type="EC" id="5.1.1.3" evidence="2 7"/>
<dbReference type="Proteomes" id="UP000295375">
    <property type="component" value="Unassembled WGS sequence"/>
</dbReference>
<dbReference type="InterPro" id="IPR004391">
    <property type="entry name" value="Glu_race"/>
</dbReference>
<dbReference type="GO" id="GO:0008881">
    <property type="term" value="F:glutamate racemase activity"/>
    <property type="evidence" value="ECO:0007669"/>
    <property type="project" value="UniProtKB-UniRule"/>
</dbReference>
<evidence type="ECO:0000256" key="4">
    <source>
        <dbReference type="ARBA" id="ARBA00022984"/>
    </source>
</evidence>
<comment type="pathway">
    <text evidence="7">Cell wall biogenesis; peptidoglycan biosynthesis.</text>
</comment>
<evidence type="ECO:0000256" key="5">
    <source>
        <dbReference type="ARBA" id="ARBA00023235"/>
    </source>
</evidence>
<comment type="function">
    <text evidence="7">Provides the (R)-glutamate required for cell wall biosynthesis.</text>
</comment>
<reference evidence="8 9" key="1">
    <citation type="submission" date="2019-03" db="EMBL/GenBank/DDBJ databases">
        <title>Genomic Encyclopedia of Type Strains, Phase IV (KMG-IV): sequencing the most valuable type-strain genomes for metagenomic binning, comparative biology and taxonomic classification.</title>
        <authorList>
            <person name="Goeker M."/>
        </authorList>
    </citation>
    <scope>NUCLEOTIDE SEQUENCE [LARGE SCALE GENOMIC DNA]</scope>
    <source>
        <strain evidence="8 9">DSM 103792</strain>
    </source>
</reference>
<dbReference type="PROSITE" id="PS00923">
    <property type="entry name" value="ASP_GLU_RACEMASE_1"/>
    <property type="match status" value="1"/>
</dbReference>
<comment type="caution">
    <text evidence="8">The sequence shown here is derived from an EMBL/GenBank/DDBJ whole genome shotgun (WGS) entry which is preliminary data.</text>
</comment>
<evidence type="ECO:0000256" key="7">
    <source>
        <dbReference type="HAMAP-Rule" id="MF_00258"/>
    </source>
</evidence>
<dbReference type="PANTHER" id="PTHR21198">
    <property type="entry name" value="GLUTAMATE RACEMASE"/>
    <property type="match status" value="1"/>
</dbReference>
<dbReference type="Pfam" id="PF01177">
    <property type="entry name" value="Asp_Glu_race"/>
    <property type="match status" value="1"/>
</dbReference>
<protein>
    <recommendedName>
        <fullName evidence="2 7">Glutamate racemase</fullName>
        <ecNumber evidence="2 7">5.1.1.3</ecNumber>
    </recommendedName>
</protein>
<dbReference type="Gene3D" id="3.40.50.1860">
    <property type="match status" value="2"/>
</dbReference>
<feature type="binding site" evidence="7">
    <location>
        <begin position="9"/>
        <end position="10"/>
    </location>
    <ligand>
        <name>substrate</name>
    </ligand>
</feature>
<dbReference type="NCBIfam" id="TIGR00067">
    <property type="entry name" value="glut_race"/>
    <property type="match status" value="1"/>
</dbReference>
<feature type="binding site" evidence="7">
    <location>
        <begin position="74"/>
        <end position="75"/>
    </location>
    <ligand>
        <name>substrate</name>
    </ligand>
</feature>